<keyword evidence="5" id="KW-0378">Hydrolase</keyword>
<feature type="region of interest" description="Disordered" evidence="1">
    <location>
        <begin position="1"/>
        <end position="22"/>
    </location>
</feature>
<evidence type="ECO:0000313" key="6">
    <source>
        <dbReference type="Proteomes" id="UP001202674"/>
    </source>
</evidence>
<dbReference type="Proteomes" id="UP001202674">
    <property type="component" value="Unassembled WGS sequence"/>
</dbReference>
<feature type="domain" description="DUF8148" evidence="3">
    <location>
        <begin position="151"/>
        <end position="221"/>
    </location>
</feature>
<comment type="caution">
    <text evidence="5">The sequence shown here is derived from an EMBL/GenBank/DDBJ whole genome shotgun (WGS) entry which is preliminary data.</text>
</comment>
<dbReference type="InterPro" id="IPR058461">
    <property type="entry name" value="DUF8148_N"/>
</dbReference>
<dbReference type="AlphaFoldDB" id="A0AAE3K3I3"/>
<dbReference type="InterPro" id="IPR059015">
    <property type="entry name" value="DUF8148_M"/>
</dbReference>
<sequence>MDYLSDRGLTAYGQTSDSDELTDRNRDRVRLLKFLAQHPEGYLLTSMTHLVLKGNRANTHTEPEFLSPSAEQRYDAAMNRIYDESGWTALDGSDDDYQFTLRFFEELAQDHDLVRLEDSNAGRVAHPTLELLDLISEGITETDTESNELVYDREYCQNLLKSTTSGLKQLSDSQKELFANSLRRYIQRTNDYRLVFDVHFSGRRTGQDKRRMTKRFNTRFTSEGRVNKAFARLQSSLEWGYEHGDNGVFCTLTTDPKQHDSLWSAIQDINENFHRLTQFLKSDPSTVKDTRREGVPSWSSALDSSNFHFGQEGAVSGRPRQRLEYVKVLEFTSAGYPHLHVLFFNVPTRDTDGMPWLIDKNELSEYWDRYGQGKIVDLYPLTYRDDLDELPDAQFNSDEGFVSWYRYGDHEHSEEWIEDKARWHKKDGLINMDGSDEVAYQKTAGSYIGKYISETYAALLDSTDSLENGDHELDDDGKAAFWKLAMYWCTQRRFWSISKTIEEDIALDDQQSDEVRRAVHEATKSSVLYHADLAHESHACYPEIDIDSNRAQSTLHDLIRGTLVDVEFLGTYAYWDMPAPNNTVNIQVLEELAHDDCSSISYRSTGDRPPPVEAVW</sequence>
<proteinExistence type="predicted"/>
<evidence type="ECO:0000259" key="2">
    <source>
        <dbReference type="Pfam" id="PF26473"/>
    </source>
</evidence>
<dbReference type="GO" id="GO:0004519">
    <property type="term" value="F:endonuclease activity"/>
    <property type="evidence" value="ECO:0007669"/>
    <property type="project" value="UniProtKB-KW"/>
</dbReference>
<name>A0AAE3K3I3_9EURY</name>
<evidence type="ECO:0000313" key="5">
    <source>
        <dbReference type="EMBL" id="MCL9812518.1"/>
    </source>
</evidence>
<gene>
    <name evidence="5" type="ORF">AArcSt11_02470</name>
</gene>
<evidence type="ECO:0000256" key="1">
    <source>
        <dbReference type="SAM" id="MobiDB-lite"/>
    </source>
</evidence>
<dbReference type="EMBL" id="JAKRVY010000001">
    <property type="protein sequence ID" value="MCL9812518.1"/>
    <property type="molecule type" value="Genomic_DNA"/>
</dbReference>
<feature type="domain" description="DUF8148" evidence="4">
    <location>
        <begin position="224"/>
        <end position="487"/>
    </location>
</feature>
<feature type="domain" description="DUF8148" evidence="2">
    <location>
        <begin position="11"/>
        <end position="136"/>
    </location>
</feature>
<dbReference type="Pfam" id="PF26473">
    <property type="entry name" value="DUF8148"/>
    <property type="match status" value="1"/>
</dbReference>
<dbReference type="Pfam" id="PF26474">
    <property type="entry name" value="DUF8148_M"/>
    <property type="match status" value="1"/>
</dbReference>
<accession>A0AAE3K3I3</accession>
<keyword evidence="6" id="KW-1185">Reference proteome</keyword>
<keyword evidence="5" id="KW-0540">Nuclease</keyword>
<reference evidence="5 6" key="1">
    <citation type="journal article" date="2022" name="Syst. Appl. Microbiol.">
        <title>Natronocalculus amylovorans gen. nov., sp. nov., and Natranaeroarchaeum aerophilus sp. nov., dominant culturable amylolytic natronoarchaea from hypersaline soda lakes in southwestern Siberia.</title>
        <authorList>
            <person name="Sorokin D.Y."/>
            <person name="Elcheninov A.G."/>
            <person name="Khizhniak T.V."/>
            <person name="Koenen M."/>
            <person name="Bale N.J."/>
            <person name="Damste J.S.S."/>
            <person name="Kublanov I.V."/>
        </authorList>
    </citation>
    <scope>NUCLEOTIDE SEQUENCE [LARGE SCALE GENOMIC DNA]</scope>
    <source>
        <strain evidence="5 6">AArc-St1-1</strain>
    </source>
</reference>
<protein>
    <submittedName>
        <fullName evidence="5">Replication endonuclease</fullName>
    </submittedName>
</protein>
<evidence type="ECO:0000259" key="4">
    <source>
        <dbReference type="Pfam" id="PF26475"/>
    </source>
</evidence>
<keyword evidence="5" id="KW-0255">Endonuclease</keyword>
<organism evidence="5 6">
    <name type="scientific">Natranaeroarchaeum aerophilus</name>
    <dbReference type="NCBI Taxonomy" id="2917711"/>
    <lineage>
        <taxon>Archaea</taxon>
        <taxon>Methanobacteriati</taxon>
        <taxon>Methanobacteriota</taxon>
        <taxon>Stenosarchaea group</taxon>
        <taxon>Halobacteria</taxon>
        <taxon>Halobacteriales</taxon>
        <taxon>Natronoarchaeaceae</taxon>
        <taxon>Natranaeroarchaeum</taxon>
    </lineage>
</organism>
<evidence type="ECO:0000259" key="3">
    <source>
        <dbReference type="Pfam" id="PF26474"/>
    </source>
</evidence>
<dbReference type="InterPro" id="IPR059016">
    <property type="entry name" value="DUF8148_C"/>
</dbReference>
<dbReference type="Pfam" id="PF26475">
    <property type="entry name" value="DUF8148_C"/>
    <property type="match status" value="1"/>
</dbReference>
<dbReference type="RefSeq" id="WP_250594283.1">
    <property type="nucleotide sequence ID" value="NZ_JAKRVY010000001.1"/>
</dbReference>